<dbReference type="CDD" id="cd09917">
    <property type="entry name" value="F-box_SF"/>
    <property type="match status" value="1"/>
</dbReference>
<evidence type="ECO:0000313" key="2">
    <source>
        <dbReference type="EMBL" id="KAF7782090.1"/>
    </source>
</evidence>
<protein>
    <recommendedName>
        <fullName evidence="1">F-box domain-containing protein</fullName>
    </recommendedName>
</protein>
<dbReference type="InterPro" id="IPR001810">
    <property type="entry name" value="F-box_dom"/>
</dbReference>
<evidence type="ECO:0000313" key="3">
    <source>
        <dbReference type="Proteomes" id="UP000629468"/>
    </source>
</evidence>
<dbReference type="AlphaFoldDB" id="A0A8H7F791"/>
<dbReference type="SUPFAM" id="SSF81383">
    <property type="entry name" value="F-box domain"/>
    <property type="match status" value="1"/>
</dbReference>
<reference evidence="2 3" key="1">
    <citation type="journal article" name="Sci. Rep.">
        <title>Telomere-to-telomere assembled and centromere annotated genomes of the two main subspecies of the button mushroom Agaricus bisporus reveal especially polymorphic chromosome ends.</title>
        <authorList>
            <person name="Sonnenberg A.S.M."/>
            <person name="Sedaghat-Telgerd N."/>
            <person name="Lavrijssen B."/>
            <person name="Ohm R.A."/>
            <person name="Hendrickx P.M."/>
            <person name="Scholtmeijer K."/>
            <person name="Baars J.J.P."/>
            <person name="van Peer A."/>
        </authorList>
    </citation>
    <scope>NUCLEOTIDE SEQUENCE [LARGE SCALE GENOMIC DNA]</scope>
    <source>
        <strain evidence="2 3">H119_p4</strain>
    </source>
</reference>
<feature type="domain" description="F-box" evidence="1">
    <location>
        <begin position="12"/>
        <end position="58"/>
    </location>
</feature>
<comment type="caution">
    <text evidence="2">The sequence shown here is derived from an EMBL/GenBank/DDBJ whole genome shotgun (WGS) entry which is preliminary data.</text>
</comment>
<sequence length="500" mass="56318">MLMTCQTAEGSKTGFSLLPPELVVEVFKRLHWRDLLKARSTCSVFYSISKSRDIWENLIRIHAAAMHGPPTTLEKPMRMYTAGKLEEHFLRGAKNESEWLDEVRFEERSIPSPHRLRHCHLLRGGRWFLCSAVGGEMLYCDLESPGSGLVPLIPYPFPHPCDSITSMAIEEDNEAEILCFKIALVHILEEDWLYRSSGETAVTGDSRADVWFGKVVLDEDGNATHLHAEKLASVPLPVYLGKPILGASLRGSLVAFTVEWKSLDGFGMQCDAIILDWKAPPRTKNQPCIRKTVHYSITWAQPAVKTDVILLPGDHLLTVVQSMIRIYDHSLVPWASERRHKREVLSLSEQCAHAINIPKSFCGVPRDFSPIFSLSGDRYRVVFNSLSGIRGLTLQYRDGGVFKATLVDLLEWPKAMDVFIEDRQSHFSYNYGVTLGSYDSLFRSHFTWPDEEGSSPSRLSVMVGNLSRLPVVMNMDVSTGRVLWISKHGELKEASFTAPS</sequence>
<evidence type="ECO:0000259" key="1">
    <source>
        <dbReference type="PROSITE" id="PS50181"/>
    </source>
</evidence>
<proteinExistence type="predicted"/>
<dbReference type="Pfam" id="PF12937">
    <property type="entry name" value="F-box-like"/>
    <property type="match status" value="1"/>
</dbReference>
<name>A0A8H7F791_AGABI</name>
<dbReference type="Proteomes" id="UP000629468">
    <property type="component" value="Unassembled WGS sequence"/>
</dbReference>
<organism evidence="2 3">
    <name type="scientific">Agaricus bisporus var. burnettii</name>
    <dbReference type="NCBI Taxonomy" id="192524"/>
    <lineage>
        <taxon>Eukaryota</taxon>
        <taxon>Fungi</taxon>
        <taxon>Dikarya</taxon>
        <taxon>Basidiomycota</taxon>
        <taxon>Agaricomycotina</taxon>
        <taxon>Agaricomycetes</taxon>
        <taxon>Agaricomycetidae</taxon>
        <taxon>Agaricales</taxon>
        <taxon>Agaricineae</taxon>
        <taxon>Agaricaceae</taxon>
        <taxon>Agaricus</taxon>
    </lineage>
</organism>
<dbReference type="Gene3D" id="1.20.1280.50">
    <property type="match status" value="1"/>
</dbReference>
<dbReference type="SMART" id="SM00256">
    <property type="entry name" value="FBOX"/>
    <property type="match status" value="1"/>
</dbReference>
<dbReference type="InterPro" id="IPR036047">
    <property type="entry name" value="F-box-like_dom_sf"/>
</dbReference>
<dbReference type="PROSITE" id="PS50181">
    <property type="entry name" value="FBOX"/>
    <property type="match status" value="1"/>
</dbReference>
<gene>
    <name evidence="2" type="ORF">Agabi119p4_1466</name>
</gene>
<accession>A0A8H7F791</accession>
<dbReference type="EMBL" id="JABXXO010000003">
    <property type="protein sequence ID" value="KAF7782090.1"/>
    <property type="molecule type" value="Genomic_DNA"/>
</dbReference>